<dbReference type="Pfam" id="PF00691">
    <property type="entry name" value="OmpA"/>
    <property type="match status" value="1"/>
</dbReference>
<dbReference type="InterPro" id="IPR036737">
    <property type="entry name" value="OmpA-like_sf"/>
</dbReference>
<dbReference type="PANTHER" id="PTHR30329:SF21">
    <property type="entry name" value="LIPOPROTEIN YIAD-RELATED"/>
    <property type="match status" value="1"/>
</dbReference>
<keyword evidence="6" id="KW-0732">Signal</keyword>
<proteinExistence type="predicted"/>
<gene>
    <name evidence="8" type="ORF">OHM77_09420</name>
</gene>
<dbReference type="EMBL" id="CP107246">
    <property type="protein sequence ID" value="WIM04917.1"/>
    <property type="molecule type" value="Genomic_DNA"/>
</dbReference>
<evidence type="ECO:0000256" key="6">
    <source>
        <dbReference type="SAM" id="SignalP"/>
    </source>
</evidence>
<evidence type="ECO:0000256" key="4">
    <source>
        <dbReference type="PROSITE-ProRule" id="PRU00473"/>
    </source>
</evidence>
<dbReference type="PRINTS" id="PR01021">
    <property type="entry name" value="OMPADOMAIN"/>
</dbReference>
<dbReference type="AlphaFoldDB" id="A0AA49ISN1"/>
<dbReference type="SUPFAM" id="SSF103088">
    <property type="entry name" value="OmpA-like"/>
    <property type="match status" value="1"/>
</dbReference>
<accession>A0AA49ISN1</accession>
<keyword evidence="2 4" id="KW-0472">Membrane</keyword>
<dbReference type="KEGG" id="npv:OHM77_09420"/>
<dbReference type="PROSITE" id="PS51123">
    <property type="entry name" value="OMPA_2"/>
    <property type="match status" value="1"/>
</dbReference>
<dbReference type="PANTHER" id="PTHR30329">
    <property type="entry name" value="STATOR ELEMENT OF FLAGELLAR MOTOR COMPLEX"/>
    <property type="match status" value="1"/>
</dbReference>
<feature type="compositionally biased region" description="Low complexity" evidence="5">
    <location>
        <begin position="63"/>
        <end position="104"/>
    </location>
</feature>
<sequence>MKNLHPLLIALLLATGQTWAQDVKLYEKAPSVDELERQLTGGDTSTGKKKIRTRAIVFGDAPPAAAPQQQEQAAPAPMPAAAAPQAYQQPAPQAAYQPAPQQQPSMQVGERAIAFPINFRVNSADVLPESVPFIESVAGLLQKDPSLRLLVEGHTDSTGSAARNMALSRERAFSVMNYLVDHYRVDPMRLVPVGRGSSEPLGGADPTNPKNRRVQFRIIG</sequence>
<evidence type="ECO:0000256" key="3">
    <source>
        <dbReference type="ARBA" id="ARBA00023237"/>
    </source>
</evidence>
<dbReference type="InterPro" id="IPR006664">
    <property type="entry name" value="OMP_bac"/>
</dbReference>
<evidence type="ECO:0000256" key="5">
    <source>
        <dbReference type="SAM" id="MobiDB-lite"/>
    </source>
</evidence>
<dbReference type="Proteomes" id="UP001234916">
    <property type="component" value="Chromosome"/>
</dbReference>
<name>A0AA49ISN1_9PROT</name>
<dbReference type="GO" id="GO:0009279">
    <property type="term" value="C:cell outer membrane"/>
    <property type="evidence" value="ECO:0007669"/>
    <property type="project" value="UniProtKB-SubCell"/>
</dbReference>
<reference evidence="8" key="1">
    <citation type="journal article" date="2023" name="Nat. Microbiol.">
        <title>Enrichment and characterization of a nitric oxide-reducing microbial community in a continuous bioreactor.</title>
        <authorList>
            <person name="Garrido-Amador P."/>
            <person name="Stortenbeker N."/>
            <person name="Wessels H.J.C.T."/>
            <person name="Speth D.R."/>
            <person name="Garcia-Heredia I."/>
            <person name="Kartal B."/>
        </authorList>
    </citation>
    <scope>NUCLEOTIDE SEQUENCE</scope>
    <source>
        <strain evidence="8">MAG1</strain>
    </source>
</reference>
<feature type="chain" id="PRO_5041333525" evidence="6">
    <location>
        <begin position="21"/>
        <end position="220"/>
    </location>
</feature>
<evidence type="ECO:0000256" key="2">
    <source>
        <dbReference type="ARBA" id="ARBA00023136"/>
    </source>
</evidence>
<evidence type="ECO:0000259" key="7">
    <source>
        <dbReference type="PROSITE" id="PS51123"/>
    </source>
</evidence>
<comment type="subcellular location">
    <subcellularLocation>
        <location evidence="1">Cell outer membrane</location>
    </subcellularLocation>
</comment>
<feature type="domain" description="OmpA-like" evidence="7">
    <location>
        <begin position="108"/>
        <end position="220"/>
    </location>
</feature>
<dbReference type="CDD" id="cd07185">
    <property type="entry name" value="OmpA_C-like"/>
    <property type="match status" value="1"/>
</dbReference>
<evidence type="ECO:0000313" key="8">
    <source>
        <dbReference type="EMBL" id="WIM04917.1"/>
    </source>
</evidence>
<organism evidence="8">
    <name type="scientific">Candidatus Nitricoxidivorans perseverans</name>
    <dbReference type="NCBI Taxonomy" id="2975601"/>
    <lineage>
        <taxon>Bacteria</taxon>
        <taxon>Pseudomonadati</taxon>
        <taxon>Pseudomonadota</taxon>
        <taxon>Betaproteobacteria</taxon>
        <taxon>Nitrosomonadales</taxon>
        <taxon>Sterolibacteriaceae</taxon>
        <taxon>Candidatus Nitricoxidivorans</taxon>
    </lineage>
</organism>
<keyword evidence="3" id="KW-0998">Cell outer membrane</keyword>
<feature type="region of interest" description="Disordered" evidence="5">
    <location>
        <begin position="63"/>
        <end position="107"/>
    </location>
</feature>
<dbReference type="Gene3D" id="3.30.1330.60">
    <property type="entry name" value="OmpA-like domain"/>
    <property type="match status" value="1"/>
</dbReference>
<dbReference type="InterPro" id="IPR006665">
    <property type="entry name" value="OmpA-like"/>
</dbReference>
<dbReference type="InterPro" id="IPR050330">
    <property type="entry name" value="Bact_OuterMem_StrucFunc"/>
</dbReference>
<protein>
    <submittedName>
        <fullName evidence="8">OmpA family protein</fullName>
    </submittedName>
</protein>
<feature type="signal peptide" evidence="6">
    <location>
        <begin position="1"/>
        <end position="20"/>
    </location>
</feature>
<evidence type="ECO:0000256" key="1">
    <source>
        <dbReference type="ARBA" id="ARBA00004442"/>
    </source>
</evidence>